<keyword evidence="7" id="KW-1185">Reference proteome</keyword>
<dbReference type="InterPro" id="IPR050109">
    <property type="entry name" value="HTH-type_TetR-like_transc_reg"/>
</dbReference>
<protein>
    <submittedName>
        <fullName evidence="6">Regulatory protein, tetR family</fullName>
    </submittedName>
</protein>
<dbReference type="GO" id="GO:0045892">
    <property type="term" value="P:negative regulation of DNA-templated transcription"/>
    <property type="evidence" value="ECO:0007669"/>
    <property type="project" value="InterPro"/>
</dbReference>
<accession>A0A1I6W9J4</accession>
<dbReference type="GO" id="GO:0003700">
    <property type="term" value="F:DNA-binding transcription factor activity"/>
    <property type="evidence" value="ECO:0007669"/>
    <property type="project" value="TreeGrafter"/>
</dbReference>
<dbReference type="InterPro" id="IPR009057">
    <property type="entry name" value="Homeodomain-like_sf"/>
</dbReference>
<evidence type="ECO:0000256" key="2">
    <source>
        <dbReference type="ARBA" id="ARBA00023125"/>
    </source>
</evidence>
<dbReference type="PANTHER" id="PTHR30055:SF151">
    <property type="entry name" value="TRANSCRIPTIONAL REGULATORY PROTEIN"/>
    <property type="match status" value="1"/>
</dbReference>
<sequence>MARRDLERTADLLWRRQRPGSRGPRGSLTVDQIVGTAVELADAEGMAGVTMGKVAKRLGVTTMSLYRYIPGKDDLVDLMMDMATGQPDTTEWPAPWRPRIRAFSRAQYETLIGRPWLLEIPIGTPPMGPNNITWLEAGLAAMEGTPLTPEDRMGVVSVVSGYALTEARQTQVIRRAEPATGVSYGDWGSVYHKVLARVVAEGEYPALSRIVAEGVFEDDRSTPEEEFAYGLDFLLDGVEALMEKRRAQP</sequence>
<proteinExistence type="predicted"/>
<organism evidence="6 7">
    <name type="scientific">Streptomyces harbinensis</name>
    <dbReference type="NCBI Taxonomy" id="1176198"/>
    <lineage>
        <taxon>Bacteria</taxon>
        <taxon>Bacillati</taxon>
        <taxon>Actinomycetota</taxon>
        <taxon>Actinomycetes</taxon>
        <taxon>Kitasatosporales</taxon>
        <taxon>Streptomycetaceae</taxon>
        <taxon>Streptomyces</taxon>
    </lineage>
</organism>
<dbReference type="InterPro" id="IPR004111">
    <property type="entry name" value="Repressor_TetR_C"/>
</dbReference>
<dbReference type="GO" id="GO:0000976">
    <property type="term" value="F:transcription cis-regulatory region binding"/>
    <property type="evidence" value="ECO:0007669"/>
    <property type="project" value="TreeGrafter"/>
</dbReference>
<dbReference type="Proteomes" id="UP000198873">
    <property type="component" value="Unassembled WGS sequence"/>
</dbReference>
<keyword evidence="3" id="KW-0804">Transcription</keyword>
<dbReference type="Gene3D" id="1.10.10.60">
    <property type="entry name" value="Homeodomain-like"/>
    <property type="match status" value="1"/>
</dbReference>
<keyword evidence="1" id="KW-0805">Transcription regulation</keyword>
<dbReference type="AlphaFoldDB" id="A0A1I6W9J4"/>
<name>A0A1I6W9J4_9ACTN</name>
<evidence type="ECO:0000256" key="4">
    <source>
        <dbReference type="PROSITE-ProRule" id="PRU00335"/>
    </source>
</evidence>
<evidence type="ECO:0000256" key="1">
    <source>
        <dbReference type="ARBA" id="ARBA00023015"/>
    </source>
</evidence>
<dbReference type="InterPro" id="IPR001647">
    <property type="entry name" value="HTH_TetR"/>
</dbReference>
<dbReference type="Pfam" id="PF02909">
    <property type="entry name" value="TetR_C_1"/>
    <property type="match status" value="1"/>
</dbReference>
<dbReference type="SUPFAM" id="SSF48498">
    <property type="entry name" value="Tetracyclin repressor-like, C-terminal domain"/>
    <property type="match status" value="1"/>
</dbReference>
<dbReference type="Gene3D" id="1.10.357.10">
    <property type="entry name" value="Tetracycline Repressor, domain 2"/>
    <property type="match status" value="1"/>
</dbReference>
<dbReference type="SUPFAM" id="SSF46689">
    <property type="entry name" value="Homeodomain-like"/>
    <property type="match status" value="1"/>
</dbReference>
<feature type="domain" description="HTH tetR-type" evidence="5">
    <location>
        <begin position="27"/>
        <end position="87"/>
    </location>
</feature>
<dbReference type="InterPro" id="IPR036271">
    <property type="entry name" value="Tet_transcr_reg_TetR-rel_C_sf"/>
</dbReference>
<evidence type="ECO:0000313" key="6">
    <source>
        <dbReference type="EMBL" id="SFT22655.1"/>
    </source>
</evidence>
<reference evidence="7" key="1">
    <citation type="submission" date="2016-10" db="EMBL/GenBank/DDBJ databases">
        <authorList>
            <person name="Varghese N."/>
            <person name="Submissions S."/>
        </authorList>
    </citation>
    <scope>NUCLEOTIDE SEQUENCE [LARGE SCALE GENOMIC DNA]</scope>
    <source>
        <strain evidence="7">CGMCC 4.7047</strain>
    </source>
</reference>
<dbReference type="PROSITE" id="PS50977">
    <property type="entry name" value="HTH_TETR_2"/>
    <property type="match status" value="1"/>
</dbReference>
<dbReference type="RefSeq" id="WP_019435360.1">
    <property type="nucleotide sequence ID" value="NZ_CP054938.1"/>
</dbReference>
<dbReference type="PRINTS" id="PR00455">
    <property type="entry name" value="HTHTETR"/>
</dbReference>
<evidence type="ECO:0000259" key="5">
    <source>
        <dbReference type="PROSITE" id="PS50977"/>
    </source>
</evidence>
<dbReference type="EMBL" id="FPAB01000015">
    <property type="protein sequence ID" value="SFT22655.1"/>
    <property type="molecule type" value="Genomic_DNA"/>
</dbReference>
<evidence type="ECO:0000256" key="3">
    <source>
        <dbReference type="ARBA" id="ARBA00023163"/>
    </source>
</evidence>
<feature type="DNA-binding region" description="H-T-H motif" evidence="4">
    <location>
        <begin position="50"/>
        <end position="69"/>
    </location>
</feature>
<dbReference type="STRING" id="1176198.SAMN05444716_11532"/>
<dbReference type="PANTHER" id="PTHR30055">
    <property type="entry name" value="HTH-TYPE TRANSCRIPTIONAL REGULATOR RUTR"/>
    <property type="match status" value="1"/>
</dbReference>
<dbReference type="Pfam" id="PF00440">
    <property type="entry name" value="TetR_N"/>
    <property type="match status" value="1"/>
</dbReference>
<gene>
    <name evidence="6" type="ORF">SAMN05444716_11532</name>
</gene>
<keyword evidence="2 4" id="KW-0238">DNA-binding</keyword>
<evidence type="ECO:0000313" key="7">
    <source>
        <dbReference type="Proteomes" id="UP000198873"/>
    </source>
</evidence>